<accession>A0A3N2CYA3</accession>
<reference evidence="1 2" key="1">
    <citation type="submission" date="2018-11" db="EMBL/GenBank/DDBJ databases">
        <title>Sequencing the genomes of 1000 actinobacteria strains.</title>
        <authorList>
            <person name="Klenk H.-P."/>
        </authorList>
    </citation>
    <scope>NUCLEOTIDE SEQUENCE [LARGE SCALE GENOMIC DNA]</scope>
    <source>
        <strain evidence="1 2">DSM 12652</strain>
    </source>
</reference>
<sequence length="667" mass="73928">MAVTTSFDVFDTVLTRRVGDPDAVFGLVADRLRRQGVLVVDPHVFALARRRHEGALTRLLGRHATLHEIYSAVAEALVVDEAEAARWVDAEETVERELVVPAPGVAEVVVAARTAGAVIFVSDTPHREAFVKELLLRHGLARESDRVFTSSERGVSKAHGGLFTLVAEQLGQHDVVHHHGDHPRSDVAAARIEGWSSSWKPQGRLNRYERLLEGSAADSAGMTSLIAGASRLSRLEALRRGAPPAQAEVGAGPLGAMLVGFASWVVDQARLRGVRRLYYVARDGESMLAAARPIVTRLAPELELRYLHASRRPWVFGASATHDELLARWVDAGVDYTARTLLARVDLDPSEVYDLVGLDCCLADRADLPLNLEERQQLAGALQSEPLVSEVRRRGRQMADRSIAYLRQEGLADGVPSALVDAGWGGSAAFAVDHLVAQMGGHRLHHFYVGLLGDPGDLARRGSTLLVPWLFDEPRHPHALDRLRSAHTVVETLCAGSVGRTLDYRSVDGRWEPVLESEVNVPVVDWGLGVVHGCAVRTAELVAEVLPPDSAHLDVATPVLELLRMFWVHPTRHEAKVWGAFPWQEEIWLPYAPLAQQLRTRQVVENLWRGEGRLRRVNSWRAGSAEASSEPWRSLLRGRAWHLENREQLRRLPRRLRLEVARRRRSS</sequence>
<dbReference type="InterPro" id="IPR036412">
    <property type="entry name" value="HAD-like_sf"/>
</dbReference>
<dbReference type="GO" id="GO:0016787">
    <property type="term" value="F:hydrolase activity"/>
    <property type="evidence" value="ECO:0007669"/>
    <property type="project" value="UniProtKB-KW"/>
</dbReference>
<organism evidence="1 2">
    <name type="scientific">Nocardioides aurantiacus</name>
    <dbReference type="NCBI Taxonomy" id="86796"/>
    <lineage>
        <taxon>Bacteria</taxon>
        <taxon>Bacillati</taxon>
        <taxon>Actinomycetota</taxon>
        <taxon>Actinomycetes</taxon>
        <taxon>Propionibacteriales</taxon>
        <taxon>Nocardioidaceae</taxon>
        <taxon>Nocardioides</taxon>
    </lineage>
</organism>
<keyword evidence="1" id="KW-0378">Hydrolase</keyword>
<name>A0A3N2CYA3_9ACTN</name>
<dbReference type="SUPFAM" id="SSF56784">
    <property type="entry name" value="HAD-like"/>
    <property type="match status" value="1"/>
</dbReference>
<comment type="caution">
    <text evidence="1">The sequence shown here is derived from an EMBL/GenBank/DDBJ whole genome shotgun (WGS) entry which is preliminary data.</text>
</comment>
<evidence type="ECO:0000313" key="2">
    <source>
        <dbReference type="Proteomes" id="UP000281738"/>
    </source>
</evidence>
<dbReference type="AlphaFoldDB" id="A0A3N2CYA3"/>
<dbReference type="Gene3D" id="3.40.50.1000">
    <property type="entry name" value="HAD superfamily/HAD-like"/>
    <property type="match status" value="1"/>
</dbReference>
<dbReference type="InterPro" id="IPR023214">
    <property type="entry name" value="HAD_sf"/>
</dbReference>
<keyword evidence="2" id="KW-1185">Reference proteome</keyword>
<proteinExistence type="predicted"/>
<gene>
    <name evidence="1" type="ORF">EDD33_3416</name>
</gene>
<dbReference type="EMBL" id="RKHO01000001">
    <property type="protein sequence ID" value="ROR92525.1"/>
    <property type="molecule type" value="Genomic_DNA"/>
</dbReference>
<evidence type="ECO:0000313" key="1">
    <source>
        <dbReference type="EMBL" id="ROR92525.1"/>
    </source>
</evidence>
<dbReference type="Proteomes" id="UP000281738">
    <property type="component" value="Unassembled WGS sequence"/>
</dbReference>
<protein>
    <submittedName>
        <fullName evidence="1">Putative HAD superfamily hydrolase</fullName>
    </submittedName>
</protein>
<dbReference type="Pfam" id="PF00702">
    <property type="entry name" value="Hydrolase"/>
    <property type="match status" value="1"/>
</dbReference>